<reference evidence="13" key="1">
    <citation type="journal article" date="2016" name="Mol. Ecol. Resour.">
        <title>Evaluation of the impact of RNA preservation methods of spiders for de novo transcriptome assembly.</title>
        <authorList>
            <person name="Kono N."/>
            <person name="Nakamura H."/>
            <person name="Ito Y."/>
            <person name="Tomita M."/>
            <person name="Arakawa K."/>
        </authorList>
    </citation>
    <scope>NUCLEOTIDE SEQUENCE</scope>
    <source>
        <tissue evidence="13">Whole body</tissue>
    </source>
</reference>
<dbReference type="InterPro" id="IPR044445">
    <property type="entry name" value="DHX9_DSRM_1"/>
</dbReference>
<dbReference type="GO" id="GO:0005730">
    <property type="term" value="C:nucleolus"/>
    <property type="evidence" value="ECO:0007669"/>
    <property type="project" value="TreeGrafter"/>
</dbReference>
<dbReference type="Gene3D" id="3.30.160.20">
    <property type="match status" value="2"/>
</dbReference>
<dbReference type="OrthoDB" id="6424779at2759"/>
<dbReference type="PANTHER" id="PTHR18934:SF119">
    <property type="entry name" value="ATP-DEPENDENT RNA HELICASE A"/>
    <property type="match status" value="1"/>
</dbReference>
<dbReference type="CDD" id="cd19854">
    <property type="entry name" value="DSRM_DHX9_rpt1"/>
    <property type="match status" value="1"/>
</dbReference>
<dbReference type="GO" id="GO:1990904">
    <property type="term" value="C:ribonucleoprotein complex"/>
    <property type="evidence" value="ECO:0007669"/>
    <property type="project" value="TreeGrafter"/>
</dbReference>
<keyword evidence="5" id="KW-0547">Nucleotide-binding</keyword>
<dbReference type="GO" id="GO:0040029">
    <property type="term" value="P:epigenetic regulation of gene expression"/>
    <property type="evidence" value="ECO:0007669"/>
    <property type="project" value="UniProtKB-ARBA"/>
</dbReference>
<name>A0A2L2YDX7_PARTP</name>
<dbReference type="FunFam" id="3.30.160.20:FF:000028">
    <property type="entry name" value="ATP-dependent RNA helicase A"/>
    <property type="match status" value="1"/>
</dbReference>
<accession>A0A2L2YDX7</accession>
<comment type="similarity">
    <text evidence="2">Belongs to the DEAD box helicase family. DEAH subfamily.</text>
</comment>
<evidence type="ECO:0000256" key="2">
    <source>
        <dbReference type="ARBA" id="ARBA00008792"/>
    </source>
</evidence>
<protein>
    <recommendedName>
        <fullName evidence="3">RNA helicase</fullName>
        <ecNumber evidence="3">3.6.4.13</ecNumber>
    </recommendedName>
</protein>
<dbReference type="SUPFAM" id="SSF52540">
    <property type="entry name" value="P-loop containing nucleoside triphosphate hydrolases"/>
    <property type="match status" value="1"/>
</dbReference>
<dbReference type="GO" id="GO:0003725">
    <property type="term" value="F:double-stranded RNA binding"/>
    <property type="evidence" value="ECO:0007669"/>
    <property type="project" value="InterPro"/>
</dbReference>
<dbReference type="GO" id="GO:0016887">
    <property type="term" value="F:ATP hydrolysis activity"/>
    <property type="evidence" value="ECO:0007669"/>
    <property type="project" value="TreeGrafter"/>
</dbReference>
<organism evidence="13">
    <name type="scientific">Parasteatoda tepidariorum</name>
    <name type="common">Common house spider</name>
    <name type="synonym">Achaearanea tepidariorum</name>
    <dbReference type="NCBI Taxonomy" id="114398"/>
    <lineage>
        <taxon>Eukaryota</taxon>
        <taxon>Metazoa</taxon>
        <taxon>Ecdysozoa</taxon>
        <taxon>Arthropoda</taxon>
        <taxon>Chelicerata</taxon>
        <taxon>Arachnida</taxon>
        <taxon>Araneae</taxon>
        <taxon>Araneomorphae</taxon>
        <taxon>Entelegynae</taxon>
        <taxon>Araneoidea</taxon>
        <taxon>Theridiidae</taxon>
        <taxon>Parasteatoda</taxon>
    </lineage>
</organism>
<evidence type="ECO:0000256" key="8">
    <source>
        <dbReference type="ARBA" id="ARBA00022840"/>
    </source>
</evidence>
<comment type="subcellular location">
    <subcellularLocation>
        <location evidence="1">Nucleus</location>
    </subcellularLocation>
</comment>
<evidence type="ECO:0000256" key="1">
    <source>
        <dbReference type="ARBA" id="ARBA00004123"/>
    </source>
</evidence>
<dbReference type="FunFam" id="3.30.160.20:FF:000026">
    <property type="entry name" value="ATP-dependent RNA helicase A"/>
    <property type="match status" value="1"/>
</dbReference>
<dbReference type="SMART" id="SM00358">
    <property type="entry name" value="DSRM"/>
    <property type="match status" value="2"/>
</dbReference>
<evidence type="ECO:0000256" key="6">
    <source>
        <dbReference type="ARBA" id="ARBA00022801"/>
    </source>
</evidence>
<dbReference type="Pfam" id="PF00270">
    <property type="entry name" value="DEAD"/>
    <property type="match status" value="1"/>
</dbReference>
<keyword evidence="8" id="KW-0067">ATP-binding</keyword>
<dbReference type="InterPro" id="IPR044446">
    <property type="entry name" value="DHX9_DSRM_2"/>
</dbReference>
<evidence type="ECO:0000256" key="5">
    <source>
        <dbReference type="ARBA" id="ARBA00022741"/>
    </source>
</evidence>
<dbReference type="GO" id="GO:0043138">
    <property type="term" value="F:3'-5' DNA helicase activity"/>
    <property type="evidence" value="ECO:0007669"/>
    <property type="project" value="TreeGrafter"/>
</dbReference>
<dbReference type="AlphaFoldDB" id="A0A2L2YDX7"/>
<dbReference type="GO" id="GO:0005524">
    <property type="term" value="F:ATP binding"/>
    <property type="evidence" value="ECO:0007669"/>
    <property type="project" value="UniProtKB-KW"/>
</dbReference>
<dbReference type="PANTHER" id="PTHR18934">
    <property type="entry name" value="ATP-DEPENDENT RNA HELICASE"/>
    <property type="match status" value="1"/>
</dbReference>
<evidence type="ECO:0000313" key="13">
    <source>
        <dbReference type="EMBL" id="LAA06319.1"/>
    </source>
</evidence>
<dbReference type="InterPro" id="IPR027417">
    <property type="entry name" value="P-loop_NTPase"/>
</dbReference>
<keyword evidence="4" id="KW-0677">Repeat</keyword>
<dbReference type="SUPFAM" id="SSF54768">
    <property type="entry name" value="dsRNA-binding domain-like"/>
    <property type="match status" value="2"/>
</dbReference>
<dbReference type="GO" id="GO:0050684">
    <property type="term" value="P:regulation of mRNA processing"/>
    <property type="evidence" value="ECO:0007669"/>
    <property type="project" value="TreeGrafter"/>
</dbReference>
<dbReference type="Pfam" id="PF00035">
    <property type="entry name" value="dsrm"/>
    <property type="match status" value="2"/>
</dbReference>
<dbReference type="PROSITE" id="PS51192">
    <property type="entry name" value="HELICASE_ATP_BIND_1"/>
    <property type="match status" value="1"/>
</dbReference>
<feature type="domain" description="Helicase ATP-binding" evidence="12">
    <location>
        <begin position="384"/>
        <end position="546"/>
    </location>
</feature>
<dbReference type="CDD" id="cd19855">
    <property type="entry name" value="DSRM_DHX9_rpt2"/>
    <property type="match status" value="1"/>
</dbReference>
<dbReference type="PROSITE" id="PS00690">
    <property type="entry name" value="DEAH_ATP_HELICASE"/>
    <property type="match status" value="1"/>
</dbReference>
<evidence type="ECO:0000259" key="12">
    <source>
        <dbReference type="PROSITE" id="PS51192"/>
    </source>
</evidence>
<evidence type="ECO:0000259" key="11">
    <source>
        <dbReference type="PROSITE" id="PS50137"/>
    </source>
</evidence>
<keyword evidence="10" id="KW-0694">RNA-binding</keyword>
<evidence type="ECO:0000256" key="7">
    <source>
        <dbReference type="ARBA" id="ARBA00022806"/>
    </source>
</evidence>
<keyword evidence="7 13" id="KW-0347">Helicase</keyword>
<sequence>MGDVTKSFLYAWCGKNKSTPSYEVRNSGGKNRPRFLCEVTVPGFSYVGVGNSTNKKDAQTNAARDFLSFLVREGKLSQSEVPIELPSQAVPNAYNSGPSELPAGGPVAPHIKLASSEQNYPIRNDYVPLNQESTPDYVKRIEEQRRTEEAEDLDINSGIHGNWTLDTAKSRLHQFLQMNKLNPEYKYSQVGPDHNRSFLCEMSFYVKQLGRNIFAREHGSNKQMASKSCALSLVRQLYHLQVIEGYSGVTKKKETDKLEPYDVSVDPALISEIEDVLMELEIHPVSVPEGESEEPIPLTIEKNVEVDERSPHTGVVPWSPPQYNWNPWTSCNIDEGPLATMTLPDISAGLKKEYEERASNDSKFQKMLSARAELPVYQFKGEILEAIQNNSVVIIRGATGCGKTTQVPQYILDYYLESECGADSCIVVTQPRRISAVSVAERIADERSEALGNTTGYSVRFESCLPRPYGSILFCTVGVLLRKLESGLRGVSHVIVDEIHERDVNTDFILVVLRDMVRAFPQMRVVLMSATIDTTMFCEYFGDCNH</sequence>
<dbReference type="FunFam" id="3.40.50.300:FF:000284">
    <property type="entry name" value="probable ATP-dependent RNA helicase YTHDC2"/>
    <property type="match status" value="1"/>
</dbReference>
<dbReference type="EMBL" id="IAAA01025849">
    <property type="protein sequence ID" value="LAA06319.1"/>
    <property type="molecule type" value="mRNA"/>
</dbReference>
<evidence type="ECO:0000256" key="3">
    <source>
        <dbReference type="ARBA" id="ARBA00012552"/>
    </source>
</evidence>
<dbReference type="SMART" id="SM00487">
    <property type="entry name" value="DEXDc"/>
    <property type="match status" value="1"/>
</dbReference>
<keyword evidence="9" id="KW-0539">Nucleus</keyword>
<evidence type="ECO:0000256" key="9">
    <source>
        <dbReference type="ARBA" id="ARBA00023242"/>
    </source>
</evidence>
<proteinExistence type="evidence at transcript level"/>
<evidence type="ECO:0000256" key="10">
    <source>
        <dbReference type="PROSITE-ProRule" id="PRU00266"/>
    </source>
</evidence>
<dbReference type="GO" id="GO:0045944">
    <property type="term" value="P:positive regulation of transcription by RNA polymerase II"/>
    <property type="evidence" value="ECO:0007669"/>
    <property type="project" value="TreeGrafter"/>
</dbReference>
<keyword evidence="6" id="KW-0378">Hydrolase</keyword>
<dbReference type="InterPro" id="IPR002464">
    <property type="entry name" value="DNA/RNA_helicase_DEAH_CS"/>
</dbReference>
<feature type="domain" description="DRBM" evidence="11">
    <location>
        <begin position="4"/>
        <end position="72"/>
    </location>
</feature>
<dbReference type="PROSITE" id="PS50137">
    <property type="entry name" value="DS_RBD"/>
    <property type="match status" value="2"/>
</dbReference>
<dbReference type="InterPro" id="IPR014720">
    <property type="entry name" value="dsRBD_dom"/>
</dbReference>
<dbReference type="EC" id="3.6.4.13" evidence="3"/>
<dbReference type="GO" id="GO:0003724">
    <property type="term" value="F:RNA helicase activity"/>
    <property type="evidence" value="ECO:0007669"/>
    <property type="project" value="UniProtKB-EC"/>
</dbReference>
<evidence type="ECO:0000256" key="4">
    <source>
        <dbReference type="ARBA" id="ARBA00022737"/>
    </source>
</evidence>
<feature type="domain" description="DRBM" evidence="11">
    <location>
        <begin position="167"/>
        <end position="239"/>
    </location>
</feature>
<dbReference type="InterPro" id="IPR014001">
    <property type="entry name" value="Helicase_ATP-bd"/>
</dbReference>
<dbReference type="InterPro" id="IPR011545">
    <property type="entry name" value="DEAD/DEAH_box_helicase_dom"/>
</dbReference>
<dbReference type="Gene3D" id="3.40.50.300">
    <property type="entry name" value="P-loop containing nucleotide triphosphate hydrolases"/>
    <property type="match status" value="1"/>
</dbReference>